<keyword evidence="4" id="KW-0170">Cobalt</keyword>
<dbReference type="GO" id="GO:0031419">
    <property type="term" value="F:cobalamin binding"/>
    <property type="evidence" value="ECO:0007669"/>
    <property type="project" value="UniProtKB-KW"/>
</dbReference>
<accession>A0AAP2GD83</accession>
<dbReference type="RefSeq" id="WP_254090328.1">
    <property type="nucleotide sequence ID" value="NZ_JAHESC010000013.1"/>
</dbReference>
<dbReference type="SUPFAM" id="SSF51998">
    <property type="entry name" value="PFL-like glycyl radical enzymes"/>
    <property type="match status" value="1"/>
</dbReference>
<organism evidence="5 6">
    <name type="scientific">Dawidia soli</name>
    <dbReference type="NCBI Taxonomy" id="2782352"/>
    <lineage>
        <taxon>Bacteria</taxon>
        <taxon>Pseudomonadati</taxon>
        <taxon>Bacteroidota</taxon>
        <taxon>Cytophagia</taxon>
        <taxon>Cytophagales</taxon>
        <taxon>Chryseotaleaceae</taxon>
        <taxon>Dawidia</taxon>
    </lineage>
</organism>
<protein>
    <submittedName>
        <fullName evidence="5">Uncharacterized protein</fullName>
    </submittedName>
</protein>
<sequence length="616" mass="69181">MQLNQRILSDLIIHMKYARYVHALQRRELWPEICERYATMLIERYPALQEEIRAQMQFVLDKKVLPSMRAMQFAGTAIERNNSRIYNCAYLPVDDIRAFSEAMFLLLGGTGVGFSVQREHIENLPAVQKAPKRKRFLVGDSLEGWADSVKVLLKGYFGLSAYLPDFDYSDIRPKGARLVTAGGKAPGPEPLKICIARLSAMLDGKRDGERLSSLECHDMMCHIANAVLAGGIRRSAMISLFSYDDEEMLTCKFGNWWELNEQRGRANNSVVLPRDTTTREQFFALWQKIELSGAGEPGFYFTNNADWGTNPCCEIALRPFQFCNLCEVNASDIESQEDLNQRAGAASFFGTLQAGFTNFHYLREVWKTTTENEALIGVGMTGIASGEVFKYDLQEAAEVVKRVNMRTSGKIGIQFAARCTTVKPSGTSSIVLGTSSGIHAWHNDYYLRRVRIGKNEALYDYLKDNHPELLEDDLLNSRQGIIRIPQQAPAGSILRTESALDLLERIKKFNTEWVRNGYRNGSNANNVSATVSIPDGDWEKVGEWMWQNKASYNGLSVLPYHNGNYKQAPFEDIPAAEFTRLEGTLKDLDLSRVFEPDDLTDLQSEAACAGGACAIV</sequence>
<dbReference type="EMBL" id="JAHESC010000013">
    <property type="protein sequence ID" value="MBT1687094.1"/>
    <property type="molecule type" value="Genomic_DNA"/>
</dbReference>
<dbReference type="PANTHER" id="PTHR43371:SF1">
    <property type="entry name" value="RIBONUCLEOSIDE-DIPHOSPHATE REDUCTASE"/>
    <property type="match status" value="1"/>
</dbReference>
<evidence type="ECO:0000256" key="4">
    <source>
        <dbReference type="ARBA" id="ARBA00023285"/>
    </source>
</evidence>
<proteinExistence type="predicted"/>
<evidence type="ECO:0000256" key="3">
    <source>
        <dbReference type="ARBA" id="ARBA00023002"/>
    </source>
</evidence>
<comment type="cofactor">
    <cofactor evidence="1">
        <name>adenosylcob(III)alamin</name>
        <dbReference type="ChEBI" id="CHEBI:18408"/>
    </cofactor>
</comment>
<dbReference type="Gene3D" id="3.20.70.20">
    <property type="match status" value="2"/>
</dbReference>
<evidence type="ECO:0000313" key="5">
    <source>
        <dbReference type="EMBL" id="MBT1687094.1"/>
    </source>
</evidence>
<gene>
    <name evidence="5" type="ORF">KK078_11020</name>
</gene>
<dbReference type="Proteomes" id="UP001319180">
    <property type="component" value="Unassembled WGS sequence"/>
</dbReference>
<dbReference type="GO" id="GO:0004748">
    <property type="term" value="F:ribonucleoside-diphosphate reductase activity, thioredoxin disulfide as acceptor"/>
    <property type="evidence" value="ECO:0007669"/>
    <property type="project" value="TreeGrafter"/>
</dbReference>
<name>A0AAP2GD83_9BACT</name>
<dbReference type="AlphaFoldDB" id="A0AAP2GD83"/>
<keyword evidence="2" id="KW-0846">Cobalamin</keyword>
<reference evidence="5 6" key="1">
    <citation type="submission" date="2021-05" db="EMBL/GenBank/DDBJ databases">
        <title>A Polyphasic approach of four new species of the genus Ohtaekwangia: Ohtaekwangia histidinii sp. nov., Ohtaekwangia cretensis sp. nov., Ohtaekwangia indiensis sp. nov., Ohtaekwangia reichenbachii sp. nov. from diverse environment.</title>
        <authorList>
            <person name="Octaviana S."/>
        </authorList>
    </citation>
    <scope>NUCLEOTIDE SEQUENCE [LARGE SCALE GENOMIC DNA]</scope>
    <source>
        <strain evidence="5 6">PWU37</strain>
    </source>
</reference>
<dbReference type="InterPro" id="IPR050862">
    <property type="entry name" value="RdRp_reductase_class-2"/>
</dbReference>
<evidence type="ECO:0000256" key="2">
    <source>
        <dbReference type="ARBA" id="ARBA00022628"/>
    </source>
</evidence>
<keyword evidence="3" id="KW-0560">Oxidoreductase</keyword>
<comment type="caution">
    <text evidence="5">The sequence shown here is derived from an EMBL/GenBank/DDBJ whole genome shotgun (WGS) entry which is preliminary data.</text>
</comment>
<keyword evidence="6" id="KW-1185">Reference proteome</keyword>
<evidence type="ECO:0000313" key="6">
    <source>
        <dbReference type="Proteomes" id="UP001319180"/>
    </source>
</evidence>
<dbReference type="PANTHER" id="PTHR43371">
    <property type="entry name" value="VITAMIN B12-DEPENDENT RIBONUCLEOTIDE REDUCTASE"/>
    <property type="match status" value="1"/>
</dbReference>
<evidence type="ECO:0000256" key="1">
    <source>
        <dbReference type="ARBA" id="ARBA00001922"/>
    </source>
</evidence>